<name>A0A2H4UZM2_9ABAC</name>
<dbReference type="EMBL" id="MF614691">
    <property type="protein sequence ID" value="AUA60243.1"/>
    <property type="molecule type" value="Genomic_DNA"/>
</dbReference>
<dbReference type="InterPro" id="IPR005092">
    <property type="entry name" value="TATR"/>
</dbReference>
<reference evidence="2 3" key="1">
    <citation type="journal article" date="2017" name="Viruses">
        <title>The Operophtera brumata Nucleopolyhedrovirus (OpbuNPV) Represents an Early, Divergent Lineage within Genus Alphabaculovirus.</title>
        <authorList>
            <person name="Harrison R.L."/>
            <person name="Rowley D.L."/>
            <person name="Mowery J.D."/>
            <person name="Bauchan G.R."/>
            <person name="Burand J.P."/>
        </authorList>
    </citation>
    <scope>NUCLEOTIDE SEQUENCE [LARGE SCALE GENOMIC DNA]</scope>
    <source>
        <strain evidence="2">OpbuNPV-MA</strain>
    </source>
</reference>
<dbReference type="Proteomes" id="UP000290445">
    <property type="component" value="Segment"/>
</dbReference>
<feature type="compositionally biased region" description="Basic and acidic residues" evidence="1">
    <location>
        <begin position="9"/>
        <end position="20"/>
    </location>
</feature>
<evidence type="ECO:0000313" key="2">
    <source>
        <dbReference type="EMBL" id="AUA60243.1"/>
    </source>
</evidence>
<proteinExistence type="predicted"/>
<keyword evidence="3" id="KW-1185">Reference proteome</keyword>
<feature type="compositionally biased region" description="Low complexity" evidence="1">
    <location>
        <begin position="526"/>
        <end position="535"/>
    </location>
</feature>
<evidence type="ECO:0000256" key="1">
    <source>
        <dbReference type="SAM" id="MobiDB-lite"/>
    </source>
</evidence>
<feature type="region of interest" description="Disordered" evidence="1">
    <location>
        <begin position="520"/>
        <end position="580"/>
    </location>
</feature>
<dbReference type="Pfam" id="PF03430">
    <property type="entry name" value="TATR"/>
    <property type="match status" value="1"/>
</dbReference>
<feature type="region of interest" description="Disordered" evidence="1">
    <location>
        <begin position="1"/>
        <end position="22"/>
    </location>
</feature>
<sequence>MMDSSPQQPERHATPDRTEFTDTENSMLANLPEPIENARDQDIGQGIAYKRLETALDHTDFTGILNNFDPEDLFDYEDNNVPSKYQDQTSFLNGTQNLVRFCETKNFYVYIISSKRPTAHYLGHCQSPVQLYSQMAESKTDMGVYDIILNRSRYLISYNHVKSVMTIPPQEEMNNLQCVTLRTPKTEQFKIELIEKFGIKFVHVRNHIIMLMVNLTKHDNLAMYQNIISMVNDNSLYSLPFCKNYVTDSGTSISSRALMPCKEEMGNNDIGHPYVESILKASIKLAFQKNARGDITALSKKLKTEYETRPAKGTDNKDIIKFSYKYGSIAKMYFGAPLCNGLTRIKVERIGDAGMIVDYVNQSGKRYTDQDSFIMIHLCNGGRVIITKTKNVFVWIVSQLNADELNIEYLLPSLNFGNHHIFVQNRLGKVEMYRRHNILLWFASLYFNNTISLEDMSAQINLYCKKIKTDDAKVSQFAAAAYENICAQYSPEEANAEEANAEEDTTPVCSLPNVKQDLIPKKKVTSRSTCSSASSSDEDEEPQQPKKRKTYEEEPLKIKKPKVPVTQKQPKKQYLTKSKV</sequence>
<protein>
    <submittedName>
        <fullName evidence="2">IE-1</fullName>
    </submittedName>
</protein>
<dbReference type="KEGG" id="vg:41700016"/>
<evidence type="ECO:0000313" key="3">
    <source>
        <dbReference type="Proteomes" id="UP000290445"/>
    </source>
</evidence>
<organism evidence="2 3">
    <name type="scientific">Operophtera brumata nucleopolyhedrovirus</name>
    <dbReference type="NCBI Taxonomy" id="1046267"/>
    <lineage>
        <taxon>Viruses</taxon>
        <taxon>Viruses incertae sedis</taxon>
        <taxon>Naldaviricetes</taxon>
        <taxon>Lefavirales</taxon>
        <taxon>Baculoviridae</taxon>
        <taxon>Alphabaculovirus</taxon>
        <taxon>Alphabaculovirus opbrumatae</taxon>
    </lineage>
</organism>
<dbReference type="GeneID" id="41700016"/>
<dbReference type="RefSeq" id="YP_009552572.1">
    <property type="nucleotide sequence ID" value="NC_040621.1"/>
</dbReference>
<accession>A0A2H4UZM2</accession>